<name>A0AAV7WXP7_PLEWA</name>
<keyword evidence="3" id="KW-1185">Reference proteome</keyword>
<accession>A0AAV7WXP7</accession>
<evidence type="ECO:0000313" key="3">
    <source>
        <dbReference type="Proteomes" id="UP001066276"/>
    </source>
</evidence>
<proteinExistence type="predicted"/>
<evidence type="ECO:0000313" key="2">
    <source>
        <dbReference type="EMBL" id="KAJ1217555.1"/>
    </source>
</evidence>
<gene>
    <name evidence="2" type="ORF">NDU88_005149</name>
</gene>
<dbReference type="EMBL" id="JANPWB010000001">
    <property type="protein sequence ID" value="KAJ1217555.1"/>
    <property type="molecule type" value="Genomic_DNA"/>
</dbReference>
<evidence type="ECO:0000256" key="1">
    <source>
        <dbReference type="SAM" id="SignalP"/>
    </source>
</evidence>
<feature type="non-terminal residue" evidence="2">
    <location>
        <position position="67"/>
    </location>
</feature>
<comment type="caution">
    <text evidence="2">The sequence shown here is derived from an EMBL/GenBank/DDBJ whole genome shotgun (WGS) entry which is preliminary data.</text>
</comment>
<sequence>AHSTLSTALLAFFPPLTAICMVSLIMRFICSTKPFPFGLHNDVLTCFIPCFLKINLHYSKRQLRTIV</sequence>
<feature type="non-terminal residue" evidence="2">
    <location>
        <position position="1"/>
    </location>
</feature>
<protein>
    <submittedName>
        <fullName evidence="2">Uncharacterized protein</fullName>
    </submittedName>
</protein>
<dbReference type="Proteomes" id="UP001066276">
    <property type="component" value="Chromosome 1_1"/>
</dbReference>
<organism evidence="2 3">
    <name type="scientific">Pleurodeles waltl</name>
    <name type="common">Iberian ribbed newt</name>
    <dbReference type="NCBI Taxonomy" id="8319"/>
    <lineage>
        <taxon>Eukaryota</taxon>
        <taxon>Metazoa</taxon>
        <taxon>Chordata</taxon>
        <taxon>Craniata</taxon>
        <taxon>Vertebrata</taxon>
        <taxon>Euteleostomi</taxon>
        <taxon>Amphibia</taxon>
        <taxon>Batrachia</taxon>
        <taxon>Caudata</taxon>
        <taxon>Salamandroidea</taxon>
        <taxon>Salamandridae</taxon>
        <taxon>Pleurodelinae</taxon>
        <taxon>Pleurodeles</taxon>
    </lineage>
</organism>
<reference evidence="2" key="1">
    <citation type="journal article" date="2022" name="bioRxiv">
        <title>Sequencing and chromosome-scale assembly of the giantPleurodeles waltlgenome.</title>
        <authorList>
            <person name="Brown T."/>
            <person name="Elewa A."/>
            <person name="Iarovenko S."/>
            <person name="Subramanian E."/>
            <person name="Araus A.J."/>
            <person name="Petzold A."/>
            <person name="Susuki M."/>
            <person name="Suzuki K.-i.T."/>
            <person name="Hayashi T."/>
            <person name="Toyoda A."/>
            <person name="Oliveira C."/>
            <person name="Osipova E."/>
            <person name="Leigh N.D."/>
            <person name="Simon A."/>
            <person name="Yun M.H."/>
        </authorList>
    </citation>
    <scope>NUCLEOTIDE SEQUENCE</scope>
    <source>
        <strain evidence="2">20211129_DDA</strain>
        <tissue evidence="2">Liver</tissue>
    </source>
</reference>
<keyword evidence="1" id="KW-0732">Signal</keyword>
<feature type="chain" id="PRO_5043911084" evidence="1">
    <location>
        <begin position="19"/>
        <end position="67"/>
    </location>
</feature>
<feature type="signal peptide" evidence="1">
    <location>
        <begin position="1"/>
        <end position="18"/>
    </location>
</feature>
<dbReference type="AlphaFoldDB" id="A0AAV7WXP7"/>